<dbReference type="AlphaFoldDB" id="A0A9D4S2W3"/>
<dbReference type="EMBL" id="JAIWYP010000001">
    <property type="protein sequence ID" value="KAH3888478.1"/>
    <property type="molecule type" value="Genomic_DNA"/>
</dbReference>
<sequence length="69" mass="8174">MEERHQTVFQHTSGRAMDQDNYPGRHYTPKNVSAIKLNIFNSELEHCGFFRFLSARGRYKHCHEYSNGQ</sequence>
<accession>A0A9D4S2W3</accession>
<protein>
    <submittedName>
        <fullName evidence="2">Uncharacterized protein</fullName>
    </submittedName>
</protein>
<gene>
    <name evidence="2" type="ORF">DPMN_012513</name>
</gene>
<dbReference type="Proteomes" id="UP000828390">
    <property type="component" value="Unassembled WGS sequence"/>
</dbReference>
<organism evidence="2 3">
    <name type="scientific">Dreissena polymorpha</name>
    <name type="common">Zebra mussel</name>
    <name type="synonym">Mytilus polymorpha</name>
    <dbReference type="NCBI Taxonomy" id="45954"/>
    <lineage>
        <taxon>Eukaryota</taxon>
        <taxon>Metazoa</taxon>
        <taxon>Spiralia</taxon>
        <taxon>Lophotrochozoa</taxon>
        <taxon>Mollusca</taxon>
        <taxon>Bivalvia</taxon>
        <taxon>Autobranchia</taxon>
        <taxon>Heteroconchia</taxon>
        <taxon>Euheterodonta</taxon>
        <taxon>Imparidentia</taxon>
        <taxon>Neoheterodontei</taxon>
        <taxon>Myida</taxon>
        <taxon>Dreissenoidea</taxon>
        <taxon>Dreissenidae</taxon>
        <taxon>Dreissena</taxon>
    </lineage>
</organism>
<evidence type="ECO:0000313" key="2">
    <source>
        <dbReference type="EMBL" id="KAH3888478.1"/>
    </source>
</evidence>
<reference evidence="2" key="1">
    <citation type="journal article" date="2019" name="bioRxiv">
        <title>The Genome of the Zebra Mussel, Dreissena polymorpha: A Resource for Invasive Species Research.</title>
        <authorList>
            <person name="McCartney M.A."/>
            <person name="Auch B."/>
            <person name="Kono T."/>
            <person name="Mallez S."/>
            <person name="Zhang Y."/>
            <person name="Obille A."/>
            <person name="Becker A."/>
            <person name="Abrahante J.E."/>
            <person name="Garbe J."/>
            <person name="Badalamenti J.P."/>
            <person name="Herman A."/>
            <person name="Mangelson H."/>
            <person name="Liachko I."/>
            <person name="Sullivan S."/>
            <person name="Sone E.D."/>
            <person name="Koren S."/>
            <person name="Silverstein K.A.T."/>
            <person name="Beckman K.B."/>
            <person name="Gohl D.M."/>
        </authorList>
    </citation>
    <scope>NUCLEOTIDE SEQUENCE</scope>
    <source>
        <strain evidence="2">Duluth1</strain>
        <tissue evidence="2">Whole animal</tissue>
    </source>
</reference>
<evidence type="ECO:0000256" key="1">
    <source>
        <dbReference type="SAM" id="MobiDB-lite"/>
    </source>
</evidence>
<reference evidence="2" key="2">
    <citation type="submission" date="2020-11" db="EMBL/GenBank/DDBJ databases">
        <authorList>
            <person name="McCartney M.A."/>
            <person name="Auch B."/>
            <person name="Kono T."/>
            <person name="Mallez S."/>
            <person name="Becker A."/>
            <person name="Gohl D.M."/>
            <person name="Silverstein K.A.T."/>
            <person name="Koren S."/>
            <person name="Bechman K.B."/>
            <person name="Herman A."/>
            <person name="Abrahante J.E."/>
            <person name="Garbe J."/>
        </authorList>
    </citation>
    <scope>NUCLEOTIDE SEQUENCE</scope>
    <source>
        <strain evidence="2">Duluth1</strain>
        <tissue evidence="2">Whole animal</tissue>
    </source>
</reference>
<name>A0A9D4S2W3_DREPO</name>
<evidence type="ECO:0000313" key="3">
    <source>
        <dbReference type="Proteomes" id="UP000828390"/>
    </source>
</evidence>
<feature type="region of interest" description="Disordered" evidence="1">
    <location>
        <begin position="1"/>
        <end position="25"/>
    </location>
</feature>
<keyword evidence="3" id="KW-1185">Reference proteome</keyword>
<proteinExistence type="predicted"/>
<comment type="caution">
    <text evidence="2">The sequence shown here is derived from an EMBL/GenBank/DDBJ whole genome shotgun (WGS) entry which is preliminary data.</text>
</comment>